<keyword evidence="6" id="KW-0808">Transferase</keyword>
<dbReference type="Pfam" id="PF02518">
    <property type="entry name" value="HATPase_c"/>
    <property type="match status" value="1"/>
</dbReference>
<dbReference type="PANTHER" id="PTHR44936">
    <property type="entry name" value="SENSOR PROTEIN CREC"/>
    <property type="match status" value="1"/>
</dbReference>
<evidence type="ECO:0000256" key="2">
    <source>
        <dbReference type="ARBA" id="ARBA00004651"/>
    </source>
</evidence>
<gene>
    <name evidence="13" type="primary">rstB</name>
    <name evidence="13" type="ORF">GCM10009332_04490</name>
</gene>
<evidence type="ECO:0000256" key="7">
    <source>
        <dbReference type="ARBA" id="ARBA00022741"/>
    </source>
</evidence>
<dbReference type="InterPro" id="IPR003594">
    <property type="entry name" value="HATPase_dom"/>
</dbReference>
<dbReference type="EC" id="2.7.13.3" evidence="3"/>
<dbReference type="GO" id="GO:0000155">
    <property type="term" value="F:phosphorelay sensor kinase activity"/>
    <property type="evidence" value="ECO:0007669"/>
    <property type="project" value="InterPro"/>
</dbReference>
<evidence type="ECO:0000256" key="6">
    <source>
        <dbReference type="ARBA" id="ARBA00022679"/>
    </source>
</evidence>
<dbReference type="Pfam" id="PF00512">
    <property type="entry name" value="HisKA"/>
    <property type="match status" value="1"/>
</dbReference>
<dbReference type="InterPro" id="IPR003660">
    <property type="entry name" value="HAMP_dom"/>
</dbReference>
<keyword evidence="7" id="KW-0547">Nucleotide-binding</keyword>
<evidence type="ECO:0000256" key="10">
    <source>
        <dbReference type="SAM" id="Phobius"/>
    </source>
</evidence>
<name>A0A917JIT4_9GAMM</name>
<keyword evidence="10" id="KW-1133">Transmembrane helix</keyword>
<evidence type="ECO:0000256" key="8">
    <source>
        <dbReference type="ARBA" id="ARBA00022777"/>
    </source>
</evidence>
<dbReference type="AlphaFoldDB" id="A0A917JIT4"/>
<sequence>MKRLFISLYLLVSISIISIGWTLDNIWHKNVDENINLDAPLITLAHVLTKLPTSAREQYLSSLPNRLNIPVRLVDKNKVSLTHNQPLTDYEVFTVVNDGQQYQFINVGEQVLMSGPIDITIYGNQRHLYTLVFFLFIGLAALAWVWPLSRDLKKLQQHAVQLQQANWHTRTELSKSSQVQPLARAYNNMAQHIGALLENQRHLSNTISHEIRTPLARLKFSLALLSQANFQRSEYNLSKTYLAGMTQDIQEMESLLQELLTYASLETALHHQHQPLDLLRSAKQTVVKLQRHHKIPIRCRTLLNSAVILGENQLIERALQNLISNAQRFAKSRIDVFVKRTVIQGKSYYQLSVIDDGEGISAAEQAKVFDPFYRIQSQQNGSTGHGLGLAIVTRVAESHQGWVNVSSRPGHTQFVITLPQMKSS</sequence>
<proteinExistence type="predicted"/>
<organism evidence="13 14">
    <name type="scientific">Shewanella gelidii</name>
    <dbReference type="NCBI Taxonomy" id="1642821"/>
    <lineage>
        <taxon>Bacteria</taxon>
        <taxon>Pseudomonadati</taxon>
        <taxon>Pseudomonadota</taxon>
        <taxon>Gammaproteobacteria</taxon>
        <taxon>Alteromonadales</taxon>
        <taxon>Shewanellaceae</taxon>
        <taxon>Shewanella</taxon>
    </lineage>
</organism>
<feature type="transmembrane region" description="Helical" evidence="10">
    <location>
        <begin position="6"/>
        <end position="23"/>
    </location>
</feature>
<dbReference type="SMART" id="SM00387">
    <property type="entry name" value="HATPase_c"/>
    <property type="match status" value="1"/>
</dbReference>
<feature type="domain" description="HAMP" evidence="12">
    <location>
        <begin position="146"/>
        <end position="198"/>
    </location>
</feature>
<keyword evidence="9" id="KW-0067">ATP-binding</keyword>
<dbReference type="PROSITE" id="PS50885">
    <property type="entry name" value="HAMP"/>
    <property type="match status" value="1"/>
</dbReference>
<dbReference type="GO" id="GO:0005524">
    <property type="term" value="F:ATP binding"/>
    <property type="evidence" value="ECO:0007669"/>
    <property type="project" value="UniProtKB-KW"/>
</dbReference>
<dbReference type="InterPro" id="IPR036890">
    <property type="entry name" value="HATPase_C_sf"/>
</dbReference>
<evidence type="ECO:0000313" key="14">
    <source>
        <dbReference type="Proteomes" id="UP000613743"/>
    </source>
</evidence>
<keyword evidence="4" id="KW-1003">Cell membrane</keyword>
<comment type="catalytic activity">
    <reaction evidence="1">
        <text>ATP + protein L-histidine = ADP + protein N-phospho-L-histidine.</text>
        <dbReference type="EC" id="2.7.13.3"/>
    </reaction>
</comment>
<keyword evidence="5" id="KW-0597">Phosphoprotein</keyword>
<evidence type="ECO:0000313" key="13">
    <source>
        <dbReference type="EMBL" id="GGI70343.1"/>
    </source>
</evidence>
<dbReference type="CDD" id="cd00082">
    <property type="entry name" value="HisKA"/>
    <property type="match status" value="1"/>
</dbReference>
<dbReference type="InterPro" id="IPR036097">
    <property type="entry name" value="HisK_dim/P_sf"/>
</dbReference>
<protein>
    <recommendedName>
        <fullName evidence="3">histidine kinase</fullName>
        <ecNumber evidence="3">2.7.13.3</ecNumber>
    </recommendedName>
</protein>
<evidence type="ECO:0000256" key="9">
    <source>
        <dbReference type="ARBA" id="ARBA00022840"/>
    </source>
</evidence>
<dbReference type="Gene3D" id="1.10.287.130">
    <property type="match status" value="1"/>
</dbReference>
<evidence type="ECO:0000256" key="5">
    <source>
        <dbReference type="ARBA" id="ARBA00022553"/>
    </source>
</evidence>
<dbReference type="RefSeq" id="WP_188917401.1">
    <property type="nucleotide sequence ID" value="NZ_BMPZ01000001.1"/>
</dbReference>
<evidence type="ECO:0000256" key="4">
    <source>
        <dbReference type="ARBA" id="ARBA00022475"/>
    </source>
</evidence>
<dbReference type="Proteomes" id="UP000613743">
    <property type="component" value="Unassembled WGS sequence"/>
</dbReference>
<dbReference type="SMART" id="SM00388">
    <property type="entry name" value="HisKA"/>
    <property type="match status" value="1"/>
</dbReference>
<keyword evidence="10" id="KW-0472">Membrane</keyword>
<dbReference type="SUPFAM" id="SSF55874">
    <property type="entry name" value="ATPase domain of HSP90 chaperone/DNA topoisomerase II/histidine kinase"/>
    <property type="match status" value="1"/>
</dbReference>
<dbReference type="Gene3D" id="3.30.565.10">
    <property type="entry name" value="Histidine kinase-like ATPase, C-terminal domain"/>
    <property type="match status" value="1"/>
</dbReference>
<dbReference type="SUPFAM" id="SSF47384">
    <property type="entry name" value="Homodimeric domain of signal transducing histidine kinase"/>
    <property type="match status" value="1"/>
</dbReference>
<dbReference type="InterPro" id="IPR004358">
    <property type="entry name" value="Sig_transdc_His_kin-like_C"/>
</dbReference>
<keyword evidence="8 13" id="KW-0418">Kinase</keyword>
<feature type="domain" description="Histidine kinase" evidence="11">
    <location>
        <begin position="206"/>
        <end position="422"/>
    </location>
</feature>
<comment type="caution">
    <text evidence="13">The sequence shown here is derived from an EMBL/GenBank/DDBJ whole genome shotgun (WGS) entry which is preliminary data.</text>
</comment>
<evidence type="ECO:0000259" key="12">
    <source>
        <dbReference type="PROSITE" id="PS50885"/>
    </source>
</evidence>
<dbReference type="InterPro" id="IPR003661">
    <property type="entry name" value="HisK_dim/P_dom"/>
</dbReference>
<dbReference type="PRINTS" id="PR00344">
    <property type="entry name" value="BCTRLSENSOR"/>
</dbReference>
<evidence type="ECO:0000256" key="1">
    <source>
        <dbReference type="ARBA" id="ARBA00000085"/>
    </source>
</evidence>
<reference evidence="13" key="1">
    <citation type="journal article" date="2014" name="Int. J. Syst. Evol. Microbiol.">
        <title>Complete genome sequence of Corynebacterium casei LMG S-19264T (=DSM 44701T), isolated from a smear-ripened cheese.</title>
        <authorList>
            <consortium name="US DOE Joint Genome Institute (JGI-PGF)"/>
            <person name="Walter F."/>
            <person name="Albersmeier A."/>
            <person name="Kalinowski J."/>
            <person name="Ruckert C."/>
        </authorList>
    </citation>
    <scope>NUCLEOTIDE SEQUENCE</scope>
    <source>
        <strain evidence="13">JCM 30804</strain>
    </source>
</reference>
<evidence type="ECO:0000256" key="3">
    <source>
        <dbReference type="ARBA" id="ARBA00012438"/>
    </source>
</evidence>
<feature type="transmembrane region" description="Helical" evidence="10">
    <location>
        <begin position="128"/>
        <end position="146"/>
    </location>
</feature>
<dbReference type="GO" id="GO:0005886">
    <property type="term" value="C:plasma membrane"/>
    <property type="evidence" value="ECO:0007669"/>
    <property type="project" value="UniProtKB-SubCell"/>
</dbReference>
<dbReference type="PROSITE" id="PS50109">
    <property type="entry name" value="HIS_KIN"/>
    <property type="match status" value="1"/>
</dbReference>
<reference evidence="13" key="2">
    <citation type="submission" date="2020-09" db="EMBL/GenBank/DDBJ databases">
        <authorList>
            <person name="Sun Q."/>
            <person name="Ohkuma M."/>
        </authorList>
    </citation>
    <scope>NUCLEOTIDE SEQUENCE</scope>
    <source>
        <strain evidence="13">JCM 30804</strain>
    </source>
</reference>
<accession>A0A917JIT4</accession>
<keyword evidence="10" id="KW-0812">Transmembrane</keyword>
<evidence type="ECO:0000259" key="11">
    <source>
        <dbReference type="PROSITE" id="PS50109"/>
    </source>
</evidence>
<dbReference type="InterPro" id="IPR005467">
    <property type="entry name" value="His_kinase_dom"/>
</dbReference>
<keyword evidence="14" id="KW-1185">Reference proteome</keyword>
<dbReference type="CDD" id="cd00075">
    <property type="entry name" value="HATPase"/>
    <property type="match status" value="1"/>
</dbReference>
<dbReference type="EMBL" id="BMPZ01000001">
    <property type="protein sequence ID" value="GGI70343.1"/>
    <property type="molecule type" value="Genomic_DNA"/>
</dbReference>
<comment type="subcellular location">
    <subcellularLocation>
        <location evidence="2">Cell membrane</location>
        <topology evidence="2">Multi-pass membrane protein</topology>
    </subcellularLocation>
</comment>
<dbReference type="PANTHER" id="PTHR44936:SF10">
    <property type="entry name" value="SENSOR PROTEIN RSTB"/>
    <property type="match status" value="1"/>
</dbReference>
<dbReference type="InterPro" id="IPR050980">
    <property type="entry name" value="2C_sensor_his_kinase"/>
</dbReference>